<dbReference type="GO" id="GO:0006281">
    <property type="term" value="P:DNA repair"/>
    <property type="evidence" value="ECO:0007669"/>
    <property type="project" value="InterPro"/>
</dbReference>
<reference evidence="1 2" key="1">
    <citation type="journal article" date="2013" name="Genome Announc.">
        <title>Genome Sequence of Mycoplasma columbinum Strain SF7.</title>
        <authorList>
            <person name="Guo Z."/>
            <person name="Xu X."/>
            <person name="Zheng Q."/>
            <person name="Li T."/>
            <person name="Kuang S."/>
            <person name="Zhang Z."/>
            <person name="Chen Y."/>
            <person name="Lu X."/>
            <person name="Zhou R."/>
            <person name="Bi D."/>
            <person name="Jin H."/>
        </authorList>
    </citation>
    <scope>NUCLEOTIDE SEQUENCE [LARGE SCALE GENOMIC DNA]</scope>
    <source>
        <strain evidence="1 2">SF7</strain>
    </source>
</reference>
<evidence type="ECO:0000313" key="2">
    <source>
        <dbReference type="Proteomes" id="UP000004978"/>
    </source>
</evidence>
<evidence type="ECO:0000313" key="1">
    <source>
        <dbReference type="EMBL" id="EGV00419.1"/>
    </source>
</evidence>
<dbReference type="InterPro" id="IPR037278">
    <property type="entry name" value="ARFGAP/RecO"/>
</dbReference>
<gene>
    <name evidence="1" type="ORF">MCSF7_00421</name>
</gene>
<keyword evidence="2" id="KW-1185">Reference proteome</keyword>
<dbReference type="eggNOG" id="COG1381">
    <property type="taxonomic scope" value="Bacteria"/>
</dbReference>
<dbReference type="SUPFAM" id="SSF57863">
    <property type="entry name" value="ArfGap/RecO-like zinc finger"/>
    <property type="match status" value="1"/>
</dbReference>
<dbReference type="Pfam" id="PF02565">
    <property type="entry name" value="RecO_C"/>
    <property type="match status" value="1"/>
</dbReference>
<comment type="caution">
    <text evidence="1">The sequence shown here is derived from an EMBL/GenBank/DDBJ whole genome shotgun (WGS) entry which is preliminary data.</text>
</comment>
<organism evidence="1 2">
    <name type="scientific">Mycoplasmopsis columbina SF7</name>
    <dbReference type="NCBI Taxonomy" id="1037410"/>
    <lineage>
        <taxon>Bacteria</taxon>
        <taxon>Bacillati</taxon>
        <taxon>Mycoplasmatota</taxon>
        <taxon>Mycoplasmoidales</taxon>
        <taxon>Metamycoplasmataceae</taxon>
        <taxon>Mycoplasmopsis</taxon>
    </lineage>
</organism>
<accession>F9UJN8</accession>
<dbReference type="InterPro" id="IPR003717">
    <property type="entry name" value="RecO"/>
</dbReference>
<dbReference type="NCBIfam" id="TIGR00613">
    <property type="entry name" value="reco"/>
    <property type="match status" value="1"/>
</dbReference>
<proteinExistence type="predicted"/>
<name>F9UJN8_9BACT</name>
<dbReference type="EMBL" id="AFXA01000008">
    <property type="protein sequence ID" value="EGV00419.1"/>
    <property type="molecule type" value="Genomic_DNA"/>
</dbReference>
<dbReference type="STRING" id="1037410.MCSF7_00421"/>
<dbReference type="RefSeq" id="WP_006608505.1">
    <property type="nucleotide sequence ID" value="NZ_AFXA01000008.1"/>
</dbReference>
<dbReference type="GO" id="GO:0006310">
    <property type="term" value="P:DNA recombination"/>
    <property type="evidence" value="ECO:0007669"/>
    <property type="project" value="InterPro"/>
</dbReference>
<sequence>MAETIEKVIFLNFLDSNTSDNDAIIKVLGEKNSFYLLAQGVNKSESKNRNNLIPGALVEIEYFKARLANNTSKLKKANILSNIDLKNIENLKFLQQIILYLSNFEQRTTKIYNAYLQVLDAFELLTSVQKIYAKTFLIMQGLEYWGINPNFFACCDCGQREQIVDFRFEHGGYKCIKHAGNYRKSHKLLMLFYYAKNDFYAYLKEATVELDYQIYYELLNHIKNNGIYINWENFDKKKVK</sequence>
<protein>
    <submittedName>
        <fullName evidence="1">DNA repair protein RecO</fullName>
    </submittedName>
</protein>
<dbReference type="AlphaFoldDB" id="F9UJN8"/>
<dbReference type="Proteomes" id="UP000004978">
    <property type="component" value="Unassembled WGS sequence"/>
</dbReference>